<name>A0A318UGH0_9SPHI</name>
<reference evidence="3 4" key="1">
    <citation type="submission" date="2018-06" db="EMBL/GenBank/DDBJ databases">
        <title>Genomic Encyclopedia of Archaeal and Bacterial Type Strains, Phase II (KMG-II): from individual species to whole genera.</title>
        <authorList>
            <person name="Goeker M."/>
        </authorList>
    </citation>
    <scope>NUCLEOTIDE SEQUENCE [LARGE SCALE GENOMIC DNA]</scope>
    <source>
        <strain evidence="3 4">DSM 27372</strain>
    </source>
</reference>
<feature type="domain" description="NAD-dependent epimerase/dehydratase" evidence="2">
    <location>
        <begin position="7"/>
        <end position="195"/>
    </location>
</feature>
<evidence type="ECO:0000259" key="2">
    <source>
        <dbReference type="Pfam" id="PF01370"/>
    </source>
</evidence>
<evidence type="ECO:0000256" key="1">
    <source>
        <dbReference type="ARBA" id="ARBA00007637"/>
    </source>
</evidence>
<evidence type="ECO:0000313" key="3">
    <source>
        <dbReference type="EMBL" id="PYF75452.1"/>
    </source>
</evidence>
<dbReference type="PANTHER" id="PTHR43000">
    <property type="entry name" value="DTDP-D-GLUCOSE 4,6-DEHYDRATASE-RELATED"/>
    <property type="match status" value="1"/>
</dbReference>
<protein>
    <submittedName>
        <fullName evidence="3">Nucleoside-diphosphate-sugar epimerase</fullName>
    </submittedName>
</protein>
<proteinExistence type="inferred from homology"/>
<dbReference type="OrthoDB" id="329806at2"/>
<dbReference type="InterPro" id="IPR036291">
    <property type="entry name" value="NAD(P)-bd_dom_sf"/>
</dbReference>
<dbReference type="EMBL" id="QKLU01000002">
    <property type="protein sequence ID" value="PYF75452.1"/>
    <property type="molecule type" value="Genomic_DNA"/>
</dbReference>
<gene>
    <name evidence="3" type="ORF">B0O44_1021</name>
</gene>
<keyword evidence="4" id="KW-1185">Reference proteome</keyword>
<dbReference type="SUPFAM" id="SSF51735">
    <property type="entry name" value="NAD(P)-binding Rossmann-fold domains"/>
    <property type="match status" value="1"/>
</dbReference>
<dbReference type="InterPro" id="IPR001509">
    <property type="entry name" value="Epimerase_deHydtase"/>
</dbReference>
<accession>A0A318UGH0</accession>
<organism evidence="3 4">
    <name type="scientific">Pedobacter nutrimenti</name>
    <dbReference type="NCBI Taxonomy" id="1241337"/>
    <lineage>
        <taxon>Bacteria</taxon>
        <taxon>Pseudomonadati</taxon>
        <taxon>Bacteroidota</taxon>
        <taxon>Sphingobacteriia</taxon>
        <taxon>Sphingobacteriales</taxon>
        <taxon>Sphingobacteriaceae</taxon>
        <taxon>Pedobacter</taxon>
    </lineage>
</organism>
<comment type="caution">
    <text evidence="3">The sequence shown here is derived from an EMBL/GenBank/DDBJ whole genome shotgun (WGS) entry which is preliminary data.</text>
</comment>
<dbReference type="Gene3D" id="3.40.50.720">
    <property type="entry name" value="NAD(P)-binding Rossmann-like Domain"/>
    <property type="match status" value="1"/>
</dbReference>
<dbReference type="AlphaFoldDB" id="A0A318UGH0"/>
<sequence length="307" mass="34766">MSRENNIFITGSSGFVGKNLLKYLDDYSLNYKKLDLREQLSFNSLDGSSSVIHLAGKAHDFRNVSNTQEYYEVNFELTKKIYDLFLKSEATNFFFLSSVKAAADKVEGPLTENSVSFPETDYGKSKLMAEQYIQSQILPEGKSFYILRPCMIHGPGNKGNLNLLYEFVRKGIPYPFAAFKNQRSFLSVENLCFILKEFILQNNIPSGVYLVADDGSLSTNEIISLFCSGLGKDLRLWKVPKMLIRLLARAGDFLPLPINTERLDKLTENYVVCNHKVKEAINKSLPLTITEGLTLTLKSFQGRLNNF</sequence>
<dbReference type="RefSeq" id="WP_110827610.1">
    <property type="nucleotide sequence ID" value="NZ_QKLU01000002.1"/>
</dbReference>
<dbReference type="Pfam" id="PF01370">
    <property type="entry name" value="Epimerase"/>
    <property type="match status" value="1"/>
</dbReference>
<dbReference type="Proteomes" id="UP000248198">
    <property type="component" value="Unassembled WGS sequence"/>
</dbReference>
<comment type="similarity">
    <text evidence="1">Belongs to the NAD(P)-dependent epimerase/dehydratase family.</text>
</comment>
<evidence type="ECO:0000313" key="4">
    <source>
        <dbReference type="Proteomes" id="UP000248198"/>
    </source>
</evidence>